<feature type="compositionally biased region" description="Acidic residues" evidence="2">
    <location>
        <begin position="189"/>
        <end position="200"/>
    </location>
</feature>
<evidence type="ECO:0000313" key="4">
    <source>
        <dbReference type="EMBL" id="KAH7321005.1"/>
    </source>
</evidence>
<dbReference type="Proteomes" id="UP000813444">
    <property type="component" value="Unassembled WGS sequence"/>
</dbReference>
<feature type="region of interest" description="Disordered" evidence="2">
    <location>
        <begin position="1"/>
        <end position="47"/>
    </location>
</feature>
<feature type="compositionally biased region" description="Basic residues" evidence="2">
    <location>
        <begin position="12"/>
        <end position="24"/>
    </location>
</feature>
<evidence type="ECO:0000256" key="2">
    <source>
        <dbReference type="SAM" id="MobiDB-lite"/>
    </source>
</evidence>
<dbReference type="EMBL" id="JAGPNK010000005">
    <property type="protein sequence ID" value="KAH7321005.1"/>
    <property type="molecule type" value="Genomic_DNA"/>
</dbReference>
<keyword evidence="1" id="KW-0863">Zinc-finger</keyword>
<name>A0A8K0WS84_9HYPO</name>
<keyword evidence="1" id="KW-0862">Zinc</keyword>
<keyword evidence="5" id="KW-1185">Reference proteome</keyword>
<sequence>MPRAQEDDGFTKHKSTSTVKHQKDRHPTQKDSIGSRPNKTRSRTLEEECGLDCGEVLTGSSGCRTSCSKQRYMKVEDQCTNIVGLASPSGQADERNEAHTTRQSHPKGSLSSSAFVEQQVTRQIQKRKHEIIESLMASILECVNQRIDMLEGRCGEAGGACAASAPGRPSGHLPVGSRSIGYKRQLQKDDEDEIEGDDSDNAQRTKNPKRVRTSDSEQRFACPYYKYDPERFATHRTCCGPGFAELNRLKEHLLRRHRRFECTRCYKLFEKEKDLNDHQRLPKPCKVKDQASKKRDFGDGFDQNQEKELKKRLRREGVEKWKLWYCTLFGFDPNSTDIPSPYFETSETQDVKPRSRACSKHAGYFNHFRAVLPGTIKTIITDEVNRAIDNYEDKIKDGIWSKLKDLPMKLHRVIESIQPPPGEAYEDDGAALVAPPNFNPDELWGTWEFAPEDGFDFRTIGVADTDSTGVSSTESYSRSAGTIYNTHESDTSFELEENNLHTYDWQQDPVPCQPQFYP</sequence>
<dbReference type="GO" id="GO:0008270">
    <property type="term" value="F:zinc ion binding"/>
    <property type="evidence" value="ECO:0007669"/>
    <property type="project" value="UniProtKB-KW"/>
</dbReference>
<dbReference type="AlphaFoldDB" id="A0A8K0WS84"/>
<evidence type="ECO:0000313" key="5">
    <source>
        <dbReference type="Proteomes" id="UP000813444"/>
    </source>
</evidence>
<feature type="domain" description="C2H2-type" evidence="3">
    <location>
        <begin position="260"/>
        <end position="281"/>
    </location>
</feature>
<dbReference type="InterPro" id="IPR013087">
    <property type="entry name" value="Znf_C2H2_type"/>
</dbReference>
<evidence type="ECO:0000259" key="3">
    <source>
        <dbReference type="PROSITE" id="PS50157"/>
    </source>
</evidence>
<dbReference type="PANTHER" id="PTHR38166">
    <property type="entry name" value="C2H2-TYPE DOMAIN-CONTAINING PROTEIN-RELATED"/>
    <property type="match status" value="1"/>
</dbReference>
<dbReference type="PROSITE" id="PS50157">
    <property type="entry name" value="ZINC_FINGER_C2H2_2"/>
    <property type="match status" value="1"/>
</dbReference>
<feature type="region of interest" description="Disordered" evidence="2">
    <location>
        <begin position="162"/>
        <end position="214"/>
    </location>
</feature>
<organism evidence="4 5">
    <name type="scientific">Stachybotrys elegans</name>
    <dbReference type="NCBI Taxonomy" id="80388"/>
    <lineage>
        <taxon>Eukaryota</taxon>
        <taxon>Fungi</taxon>
        <taxon>Dikarya</taxon>
        <taxon>Ascomycota</taxon>
        <taxon>Pezizomycotina</taxon>
        <taxon>Sordariomycetes</taxon>
        <taxon>Hypocreomycetidae</taxon>
        <taxon>Hypocreales</taxon>
        <taxon>Stachybotryaceae</taxon>
        <taxon>Stachybotrys</taxon>
    </lineage>
</organism>
<feature type="compositionally biased region" description="Low complexity" evidence="2">
    <location>
        <begin position="162"/>
        <end position="171"/>
    </location>
</feature>
<reference evidence="4" key="1">
    <citation type="journal article" date="2021" name="Nat. Commun.">
        <title>Genetic determinants of endophytism in the Arabidopsis root mycobiome.</title>
        <authorList>
            <person name="Mesny F."/>
            <person name="Miyauchi S."/>
            <person name="Thiergart T."/>
            <person name="Pickel B."/>
            <person name="Atanasova L."/>
            <person name="Karlsson M."/>
            <person name="Huettel B."/>
            <person name="Barry K.W."/>
            <person name="Haridas S."/>
            <person name="Chen C."/>
            <person name="Bauer D."/>
            <person name="Andreopoulos W."/>
            <person name="Pangilinan J."/>
            <person name="LaButti K."/>
            <person name="Riley R."/>
            <person name="Lipzen A."/>
            <person name="Clum A."/>
            <person name="Drula E."/>
            <person name="Henrissat B."/>
            <person name="Kohler A."/>
            <person name="Grigoriev I.V."/>
            <person name="Martin F.M."/>
            <person name="Hacquard S."/>
        </authorList>
    </citation>
    <scope>NUCLEOTIDE SEQUENCE</scope>
    <source>
        <strain evidence="4">MPI-CAGE-CH-0235</strain>
    </source>
</reference>
<dbReference type="PANTHER" id="PTHR38166:SF1">
    <property type="entry name" value="C2H2-TYPE DOMAIN-CONTAINING PROTEIN"/>
    <property type="match status" value="1"/>
</dbReference>
<evidence type="ECO:0000256" key="1">
    <source>
        <dbReference type="PROSITE-ProRule" id="PRU00042"/>
    </source>
</evidence>
<feature type="compositionally biased region" description="Basic and acidic residues" evidence="2">
    <location>
        <begin position="1"/>
        <end position="11"/>
    </location>
</feature>
<comment type="caution">
    <text evidence="4">The sequence shown here is derived from an EMBL/GenBank/DDBJ whole genome shotgun (WGS) entry which is preliminary data.</text>
</comment>
<protein>
    <recommendedName>
        <fullName evidence="3">C2H2-type domain-containing protein</fullName>
    </recommendedName>
</protein>
<accession>A0A8K0WS84</accession>
<proteinExistence type="predicted"/>
<dbReference type="OrthoDB" id="4161727at2759"/>
<keyword evidence="1" id="KW-0479">Metal-binding</keyword>
<gene>
    <name evidence="4" type="ORF">B0I35DRAFT_501164</name>
</gene>
<feature type="region of interest" description="Disordered" evidence="2">
    <location>
        <begin position="85"/>
        <end position="116"/>
    </location>
</feature>